<keyword evidence="1" id="KW-0479">Metal-binding</keyword>
<reference evidence="4" key="1">
    <citation type="journal article" date="2020" name="J Insects Food Feed">
        <title>The yellow mealworm (Tenebrio molitor) genome: a resource for the emerging insects as food and feed industry.</title>
        <authorList>
            <person name="Eriksson T."/>
            <person name="Andere A."/>
            <person name="Kelstrup H."/>
            <person name="Emery V."/>
            <person name="Picard C."/>
        </authorList>
    </citation>
    <scope>NUCLEOTIDE SEQUENCE</scope>
    <source>
        <strain evidence="4">Stoneville</strain>
        <tissue evidence="4">Whole head</tissue>
    </source>
</reference>
<reference evidence="4" key="2">
    <citation type="submission" date="2021-08" db="EMBL/GenBank/DDBJ databases">
        <authorList>
            <person name="Eriksson T."/>
        </authorList>
    </citation>
    <scope>NUCLEOTIDE SEQUENCE</scope>
    <source>
        <strain evidence="4">Stoneville</strain>
        <tissue evidence="4">Whole head</tissue>
    </source>
</reference>
<feature type="compositionally biased region" description="Basic residues" evidence="2">
    <location>
        <begin position="1"/>
        <end position="12"/>
    </location>
</feature>
<dbReference type="Proteomes" id="UP000719412">
    <property type="component" value="Unassembled WGS sequence"/>
</dbReference>
<dbReference type="AlphaFoldDB" id="A0A8J6LGJ9"/>
<feature type="domain" description="CCHC-type" evidence="3">
    <location>
        <begin position="250"/>
        <end position="264"/>
    </location>
</feature>
<keyword evidence="1" id="KW-0863">Zinc-finger</keyword>
<dbReference type="GO" id="GO:0008270">
    <property type="term" value="F:zinc ion binding"/>
    <property type="evidence" value="ECO:0007669"/>
    <property type="project" value="UniProtKB-KW"/>
</dbReference>
<feature type="region of interest" description="Disordered" evidence="2">
    <location>
        <begin position="1"/>
        <end position="35"/>
    </location>
</feature>
<feature type="region of interest" description="Disordered" evidence="2">
    <location>
        <begin position="220"/>
        <end position="241"/>
    </location>
</feature>
<dbReference type="EMBL" id="JABDTM020017090">
    <property type="protein sequence ID" value="KAH0818603.1"/>
    <property type="molecule type" value="Genomic_DNA"/>
</dbReference>
<evidence type="ECO:0000259" key="3">
    <source>
        <dbReference type="PROSITE" id="PS50158"/>
    </source>
</evidence>
<evidence type="ECO:0000313" key="5">
    <source>
        <dbReference type="Proteomes" id="UP000719412"/>
    </source>
</evidence>
<dbReference type="PROSITE" id="PS50158">
    <property type="entry name" value="ZF_CCHC"/>
    <property type="match status" value="2"/>
</dbReference>
<evidence type="ECO:0000256" key="1">
    <source>
        <dbReference type="PROSITE-ProRule" id="PRU00047"/>
    </source>
</evidence>
<sequence length="300" mass="34841">MSSHHKRRRRRHESSSPEERRLRRRRTHESGTTESSIDRLTDVMTTFLQQTANKSSGFSCRGEVIPVFNPEEVGQNAEKWCRKVDELREIFHWSEEATIYYALAKLRGLAETWYKGLPTLKWSWAQWKDKIQVAFPSKRDFYEDLRTIMRRRKRPDENYAKYFYEMSALLSACKITGTDAVSCIIGGIDDVIVKTGARAGNHQTIESLYQYLCSLGETPKTNQHVPSTKTSDKKKSHHEPEIGAKENDWKCFACGKTGHNSWHCHKNKDRQENRCYQCGQVGHFKPDCPLRKSGQQARPI</sequence>
<feature type="domain" description="CCHC-type" evidence="3">
    <location>
        <begin position="274"/>
        <end position="289"/>
    </location>
</feature>
<evidence type="ECO:0000256" key="2">
    <source>
        <dbReference type="SAM" id="MobiDB-lite"/>
    </source>
</evidence>
<dbReference type="PANTHER" id="PTHR33223:SF6">
    <property type="entry name" value="CCHC-TYPE DOMAIN-CONTAINING PROTEIN"/>
    <property type="match status" value="1"/>
</dbReference>
<comment type="caution">
    <text evidence="4">The sequence shown here is derived from an EMBL/GenBank/DDBJ whole genome shotgun (WGS) entry which is preliminary data.</text>
</comment>
<dbReference type="InterPro" id="IPR036875">
    <property type="entry name" value="Znf_CCHC_sf"/>
</dbReference>
<dbReference type="InterPro" id="IPR001878">
    <property type="entry name" value="Znf_CCHC"/>
</dbReference>
<dbReference type="SUPFAM" id="SSF57756">
    <property type="entry name" value="Retrovirus zinc finger-like domains"/>
    <property type="match status" value="1"/>
</dbReference>
<dbReference type="GO" id="GO:0003676">
    <property type="term" value="F:nucleic acid binding"/>
    <property type="evidence" value="ECO:0007669"/>
    <property type="project" value="InterPro"/>
</dbReference>
<proteinExistence type="predicted"/>
<dbReference type="PANTHER" id="PTHR33223">
    <property type="entry name" value="CCHC-TYPE DOMAIN-CONTAINING PROTEIN"/>
    <property type="match status" value="1"/>
</dbReference>
<feature type="compositionally biased region" description="Basic and acidic residues" evidence="2">
    <location>
        <begin position="230"/>
        <end position="241"/>
    </location>
</feature>
<organism evidence="4 5">
    <name type="scientific">Tenebrio molitor</name>
    <name type="common">Yellow mealworm beetle</name>
    <dbReference type="NCBI Taxonomy" id="7067"/>
    <lineage>
        <taxon>Eukaryota</taxon>
        <taxon>Metazoa</taxon>
        <taxon>Ecdysozoa</taxon>
        <taxon>Arthropoda</taxon>
        <taxon>Hexapoda</taxon>
        <taxon>Insecta</taxon>
        <taxon>Pterygota</taxon>
        <taxon>Neoptera</taxon>
        <taxon>Endopterygota</taxon>
        <taxon>Coleoptera</taxon>
        <taxon>Polyphaga</taxon>
        <taxon>Cucujiformia</taxon>
        <taxon>Tenebrionidae</taxon>
        <taxon>Tenebrio</taxon>
    </lineage>
</organism>
<name>A0A8J6LGJ9_TENMO</name>
<dbReference type="SMART" id="SM00343">
    <property type="entry name" value="ZnF_C2HC"/>
    <property type="match status" value="2"/>
</dbReference>
<protein>
    <recommendedName>
        <fullName evidence="3">CCHC-type domain-containing protein</fullName>
    </recommendedName>
</protein>
<gene>
    <name evidence="4" type="ORF">GEV33_004188</name>
</gene>
<accession>A0A8J6LGJ9</accession>
<dbReference type="Pfam" id="PF00098">
    <property type="entry name" value="zf-CCHC"/>
    <property type="match status" value="1"/>
</dbReference>
<evidence type="ECO:0000313" key="4">
    <source>
        <dbReference type="EMBL" id="KAH0818603.1"/>
    </source>
</evidence>
<keyword evidence="5" id="KW-1185">Reference proteome</keyword>
<dbReference type="Gene3D" id="4.10.60.10">
    <property type="entry name" value="Zinc finger, CCHC-type"/>
    <property type="match status" value="1"/>
</dbReference>
<keyword evidence="1" id="KW-0862">Zinc</keyword>